<proteinExistence type="predicted"/>
<evidence type="ECO:0000313" key="3">
    <source>
        <dbReference type="EMBL" id="GBO20923.1"/>
    </source>
</evidence>
<dbReference type="EMBL" id="BGPR01044217">
    <property type="protein sequence ID" value="GBO20945.1"/>
    <property type="molecule type" value="Genomic_DNA"/>
</dbReference>
<comment type="caution">
    <text evidence="3">The sequence shown here is derived from an EMBL/GenBank/DDBJ whole genome shotgun (WGS) entry which is preliminary data.</text>
</comment>
<sequence>MESKSTDEPGCVINLHNSCLTLSNIDGAHPIDISSSLSRSICIAVHLHGPEEAASGFWALSHAAEDVQINPNVDRELSPTGHPVCYCRSSFSRPFRGYPLSSIAQNRKLARVTFSAFRS</sequence>
<dbReference type="Proteomes" id="UP000499080">
    <property type="component" value="Unassembled WGS sequence"/>
</dbReference>
<evidence type="ECO:0000313" key="4">
    <source>
        <dbReference type="EMBL" id="GBO20945.1"/>
    </source>
</evidence>
<accession>A0A4Y2V6K9</accession>
<dbReference type="EMBL" id="BGPR01043427">
    <property type="protein sequence ID" value="GBO20026.1"/>
    <property type="molecule type" value="Genomic_DNA"/>
</dbReference>
<organism evidence="3 5">
    <name type="scientific">Araneus ventricosus</name>
    <name type="common">Orbweaver spider</name>
    <name type="synonym">Epeira ventricosa</name>
    <dbReference type="NCBI Taxonomy" id="182803"/>
    <lineage>
        <taxon>Eukaryota</taxon>
        <taxon>Metazoa</taxon>
        <taxon>Ecdysozoa</taxon>
        <taxon>Arthropoda</taxon>
        <taxon>Chelicerata</taxon>
        <taxon>Arachnida</taxon>
        <taxon>Araneae</taxon>
        <taxon>Araneomorphae</taxon>
        <taxon>Entelegynae</taxon>
        <taxon>Araneoidea</taxon>
        <taxon>Araneidae</taxon>
        <taxon>Araneus</taxon>
    </lineage>
</organism>
<keyword evidence="5" id="KW-1185">Reference proteome</keyword>
<evidence type="ECO:0000313" key="2">
    <source>
        <dbReference type="EMBL" id="GBO20026.1"/>
    </source>
</evidence>
<evidence type="ECO:0000313" key="1">
    <source>
        <dbReference type="EMBL" id="GBO20025.1"/>
    </source>
</evidence>
<protein>
    <submittedName>
        <fullName evidence="3">Uncharacterized protein</fullName>
    </submittedName>
</protein>
<gene>
    <name evidence="1" type="ORF">AVEN_121934_1</name>
    <name evidence="4" type="ORF">AVEN_144262_1</name>
    <name evidence="3" type="ORF">AVEN_148363_1</name>
    <name evidence="2" type="ORF">AVEN_175454_1</name>
</gene>
<dbReference type="EMBL" id="BGPR01043426">
    <property type="protein sequence ID" value="GBO20025.1"/>
    <property type="molecule type" value="Genomic_DNA"/>
</dbReference>
<dbReference type="EMBL" id="BGPR01044199">
    <property type="protein sequence ID" value="GBO20923.1"/>
    <property type="molecule type" value="Genomic_DNA"/>
</dbReference>
<reference evidence="3 5" key="1">
    <citation type="journal article" date="2019" name="Sci. Rep.">
        <title>Orb-weaving spider Araneus ventricosus genome elucidates the spidroin gene catalogue.</title>
        <authorList>
            <person name="Kono N."/>
            <person name="Nakamura H."/>
            <person name="Ohtoshi R."/>
            <person name="Moran D.A.P."/>
            <person name="Shinohara A."/>
            <person name="Yoshida Y."/>
            <person name="Fujiwara M."/>
            <person name="Mori M."/>
            <person name="Tomita M."/>
            <person name="Arakawa K."/>
        </authorList>
    </citation>
    <scope>NUCLEOTIDE SEQUENCE [LARGE SCALE GENOMIC DNA]</scope>
</reference>
<name>A0A4Y2V6K9_ARAVE</name>
<dbReference type="AlphaFoldDB" id="A0A4Y2V6K9"/>
<evidence type="ECO:0000313" key="5">
    <source>
        <dbReference type="Proteomes" id="UP000499080"/>
    </source>
</evidence>